<gene>
    <name evidence="2" type="ORF">ACFSKP_09715</name>
</gene>
<evidence type="ECO:0000313" key="2">
    <source>
        <dbReference type="EMBL" id="MFD2246530.1"/>
    </source>
</evidence>
<evidence type="ECO:0000259" key="1">
    <source>
        <dbReference type="Pfam" id="PF04239"/>
    </source>
</evidence>
<protein>
    <submittedName>
        <fullName evidence="2">DUF421 domain-containing protein</fullName>
    </submittedName>
</protein>
<feature type="domain" description="YetF C-terminal" evidence="1">
    <location>
        <begin position="1"/>
        <end position="31"/>
    </location>
</feature>
<name>A0ABW5CYZ7_9BACT</name>
<sequence>MRNQGISSVEDVGAVILETEGSISVIRDLQSKESSVLQNVDKPER</sequence>
<accession>A0ABW5CYZ7</accession>
<dbReference type="Gene3D" id="3.30.240.20">
    <property type="entry name" value="bsu07140 like domains"/>
    <property type="match status" value="1"/>
</dbReference>
<dbReference type="Proteomes" id="UP001597374">
    <property type="component" value="Unassembled WGS sequence"/>
</dbReference>
<organism evidence="2 3">
    <name type="scientific">Pontibacter ruber</name>
    <dbReference type="NCBI Taxonomy" id="1343895"/>
    <lineage>
        <taxon>Bacteria</taxon>
        <taxon>Pseudomonadati</taxon>
        <taxon>Bacteroidota</taxon>
        <taxon>Cytophagia</taxon>
        <taxon>Cytophagales</taxon>
        <taxon>Hymenobacteraceae</taxon>
        <taxon>Pontibacter</taxon>
    </lineage>
</organism>
<proteinExistence type="predicted"/>
<dbReference type="InterPro" id="IPR007353">
    <property type="entry name" value="DUF421"/>
</dbReference>
<dbReference type="RefSeq" id="WP_250428318.1">
    <property type="nucleotide sequence ID" value="NZ_JALPRR010000001.1"/>
</dbReference>
<evidence type="ECO:0000313" key="3">
    <source>
        <dbReference type="Proteomes" id="UP001597374"/>
    </source>
</evidence>
<dbReference type="EMBL" id="JBHUIM010000001">
    <property type="protein sequence ID" value="MFD2246530.1"/>
    <property type="molecule type" value="Genomic_DNA"/>
</dbReference>
<comment type="caution">
    <text evidence="2">The sequence shown here is derived from an EMBL/GenBank/DDBJ whole genome shotgun (WGS) entry which is preliminary data.</text>
</comment>
<dbReference type="InterPro" id="IPR023090">
    <property type="entry name" value="UPF0702_alpha/beta_dom_sf"/>
</dbReference>
<keyword evidence="3" id="KW-1185">Reference proteome</keyword>
<dbReference type="Pfam" id="PF04239">
    <property type="entry name" value="DUF421"/>
    <property type="match status" value="1"/>
</dbReference>
<reference evidence="3" key="1">
    <citation type="journal article" date="2019" name="Int. J. Syst. Evol. Microbiol.">
        <title>The Global Catalogue of Microorganisms (GCM) 10K type strain sequencing project: providing services to taxonomists for standard genome sequencing and annotation.</title>
        <authorList>
            <consortium name="The Broad Institute Genomics Platform"/>
            <consortium name="The Broad Institute Genome Sequencing Center for Infectious Disease"/>
            <person name="Wu L."/>
            <person name="Ma J."/>
        </authorList>
    </citation>
    <scope>NUCLEOTIDE SEQUENCE [LARGE SCALE GENOMIC DNA]</scope>
    <source>
        <strain evidence="3">CGMCC 4.1782</strain>
    </source>
</reference>